<dbReference type="NCBIfam" id="TIGR00967">
    <property type="entry name" value="3a0501s007"/>
    <property type="match status" value="1"/>
</dbReference>
<keyword evidence="4 10" id="KW-0812">Transmembrane</keyword>
<dbReference type="Proteomes" id="UP000031521">
    <property type="component" value="Chromosome"/>
</dbReference>
<dbReference type="InterPro" id="IPR030659">
    <property type="entry name" value="SecY_CS"/>
</dbReference>
<dbReference type="STRING" id="1208324.P73_0673"/>
<dbReference type="InterPro" id="IPR026593">
    <property type="entry name" value="SecY"/>
</dbReference>
<keyword evidence="8 10" id="KW-0472">Membrane</keyword>
<feature type="transmembrane region" description="Helical" evidence="10">
    <location>
        <begin position="370"/>
        <end position="392"/>
    </location>
</feature>
<keyword evidence="10" id="KW-1003">Cell membrane</keyword>
<gene>
    <name evidence="10 14" type="primary">secY</name>
    <name evidence="14" type="ORF">P73_0673</name>
</gene>
<accession>A0A0B5DP88</accession>
<feature type="transmembrane region" description="Helical" evidence="10">
    <location>
        <begin position="123"/>
        <end position="142"/>
    </location>
</feature>
<keyword evidence="6 10" id="KW-1133">Transmembrane helix</keyword>
<dbReference type="PROSITE" id="PS00756">
    <property type="entry name" value="SECY_2"/>
    <property type="match status" value="1"/>
</dbReference>
<dbReference type="Pfam" id="PF00344">
    <property type="entry name" value="SecY"/>
    <property type="match status" value="1"/>
</dbReference>
<keyword evidence="15" id="KW-1185">Reference proteome</keyword>
<comment type="function">
    <text evidence="10 11">The central subunit of the protein translocation channel SecYEG. Consists of two halves formed by TMs 1-5 and 6-10. These two domains form a lateral gate at the front which open onto the bilayer between TMs 2 and 7, and are clamped together by SecE at the back. The channel is closed by both a pore ring composed of hydrophobic SecY resides and a short helix (helix 2A) on the extracellular side of the membrane which forms a plug. The plug probably moves laterally to allow the channel to open. The ring and the pore may move independently.</text>
</comment>
<evidence type="ECO:0000256" key="5">
    <source>
        <dbReference type="ARBA" id="ARBA00022927"/>
    </source>
</evidence>
<evidence type="ECO:0000256" key="7">
    <source>
        <dbReference type="ARBA" id="ARBA00023010"/>
    </source>
</evidence>
<evidence type="ECO:0000256" key="10">
    <source>
        <dbReference type="HAMAP-Rule" id="MF_01465"/>
    </source>
</evidence>
<proteinExistence type="inferred from homology"/>
<dbReference type="AlphaFoldDB" id="A0A0B5DP88"/>
<feature type="transmembrane region" description="Helical" evidence="10">
    <location>
        <begin position="316"/>
        <end position="338"/>
    </location>
</feature>
<dbReference type="GO" id="GO:0005886">
    <property type="term" value="C:plasma membrane"/>
    <property type="evidence" value="ECO:0007669"/>
    <property type="project" value="UniProtKB-SubCell"/>
</dbReference>
<dbReference type="GO" id="GO:0065002">
    <property type="term" value="P:intracellular protein transmembrane transport"/>
    <property type="evidence" value="ECO:0007669"/>
    <property type="project" value="UniProtKB-UniRule"/>
</dbReference>
<dbReference type="PANTHER" id="PTHR10906">
    <property type="entry name" value="SECY/SEC61-ALPHA FAMILY MEMBER"/>
    <property type="match status" value="1"/>
</dbReference>
<evidence type="ECO:0000313" key="14">
    <source>
        <dbReference type="EMBL" id="AJE45388.1"/>
    </source>
</evidence>
<dbReference type="FunFam" id="1.10.3370.10:FF:000001">
    <property type="entry name" value="Preprotein translocase subunit SecY"/>
    <property type="match status" value="1"/>
</dbReference>
<sequence>MASAAEQMAANLDWSTLGKAKELRQRIFFTLGLLIVYRLGTFIPVPGIDGNALRDFMEQAANGIGGILSMFTGGALGRMGIFALGIMPYISASIIVQLLTAMVPSLEQLKKEGEAGRKKINQYTRFGTVALALFQAYGLAASLEAGDLAHDPGWYFRAGVVITLVGGTMFLMWLGEQITQRGIGNGISLIIFVGIVAEIPGALAQFFASGRSGAISPVIILAVVVMIVAVIAFVVFMERALRKVHIQYPRRQQGMRIYDAQSSHLPIKVNPAGVIPAIFASSLLLLPTTIATFSGQQDVGPVMSTILAYFGPGQPLYLLFFALMVVFFAYFYTANVAFKTDDVAKNLKNQNGFIPGIRPGKKTEEHLDYIVSRILVLGSAYLAAVCLLPEILRSQFAIPFYFGGTSVLIVVSVTMDTIQQIQSHLLAHQYEGLIEKSQLRGRKRSKRGTARR</sequence>
<feature type="transmembrane region" description="Helical" evidence="10">
    <location>
        <begin position="214"/>
        <end position="236"/>
    </location>
</feature>
<dbReference type="HOGENOM" id="CLU_030313_0_2_5"/>
<feature type="transmembrane region" description="Helical" evidence="10">
    <location>
        <begin position="154"/>
        <end position="174"/>
    </location>
</feature>
<evidence type="ECO:0000256" key="13">
    <source>
        <dbReference type="RuleBase" id="RU004349"/>
    </source>
</evidence>
<dbReference type="SUPFAM" id="SSF103491">
    <property type="entry name" value="Preprotein translocase SecY subunit"/>
    <property type="match status" value="1"/>
</dbReference>
<evidence type="ECO:0000256" key="1">
    <source>
        <dbReference type="ARBA" id="ARBA00004141"/>
    </source>
</evidence>
<organism evidence="14 15">
    <name type="scientific">Celeribacter indicus</name>
    <dbReference type="NCBI Taxonomy" id="1208324"/>
    <lineage>
        <taxon>Bacteria</taxon>
        <taxon>Pseudomonadati</taxon>
        <taxon>Pseudomonadota</taxon>
        <taxon>Alphaproteobacteria</taxon>
        <taxon>Rhodobacterales</taxon>
        <taxon>Roseobacteraceae</taxon>
        <taxon>Celeribacter</taxon>
    </lineage>
</organism>
<protein>
    <recommendedName>
        <fullName evidence="9 10">Protein translocase subunit SecY</fullName>
    </recommendedName>
</protein>
<keyword evidence="3 10" id="KW-0813">Transport</keyword>
<dbReference type="InterPro" id="IPR023201">
    <property type="entry name" value="SecY_dom_sf"/>
</dbReference>
<feature type="transmembrane region" description="Helical" evidence="10">
    <location>
        <begin position="398"/>
        <end position="418"/>
    </location>
</feature>
<comment type="subunit">
    <text evidence="10">Component of the Sec protein translocase complex. Heterotrimer consisting of SecY, SecE and SecG subunits. The heterotrimers can form oligomers, although 1 heterotrimer is thought to be able to translocate proteins. Interacts with the ribosome. Interacts with SecDF, and other proteins may be involved. Interacts with SecA.</text>
</comment>
<feature type="transmembrane region" description="Helical" evidence="10">
    <location>
        <begin position="27"/>
        <end position="48"/>
    </location>
</feature>
<feature type="transmembrane region" description="Helical" evidence="10">
    <location>
        <begin position="186"/>
        <end position="208"/>
    </location>
</feature>
<name>A0A0B5DP88_9RHOB</name>
<comment type="similarity">
    <text evidence="2 10 13">Belongs to the SecY/SEC61-alpha family.</text>
</comment>
<evidence type="ECO:0000256" key="9">
    <source>
        <dbReference type="ARBA" id="ARBA00039733"/>
    </source>
</evidence>
<keyword evidence="7 10" id="KW-0811">Translocation</keyword>
<evidence type="ECO:0000313" key="15">
    <source>
        <dbReference type="Proteomes" id="UP000031521"/>
    </source>
</evidence>
<evidence type="ECO:0000256" key="12">
    <source>
        <dbReference type="RuleBase" id="RU003484"/>
    </source>
</evidence>
<feature type="transmembrane region" description="Helical" evidence="10">
    <location>
        <begin position="79"/>
        <end position="103"/>
    </location>
</feature>
<dbReference type="PRINTS" id="PR00303">
    <property type="entry name" value="SECYTRNLCASE"/>
</dbReference>
<evidence type="ECO:0000256" key="3">
    <source>
        <dbReference type="ARBA" id="ARBA00022448"/>
    </source>
</evidence>
<keyword evidence="5 10" id="KW-0653">Protein transport</keyword>
<evidence type="ECO:0000256" key="11">
    <source>
        <dbReference type="RuleBase" id="RU000537"/>
    </source>
</evidence>
<dbReference type="EMBL" id="CP004393">
    <property type="protein sequence ID" value="AJE45388.1"/>
    <property type="molecule type" value="Genomic_DNA"/>
</dbReference>
<evidence type="ECO:0000256" key="8">
    <source>
        <dbReference type="ARBA" id="ARBA00023136"/>
    </source>
</evidence>
<dbReference type="HAMAP" id="MF_01465">
    <property type="entry name" value="SecY"/>
    <property type="match status" value="1"/>
</dbReference>
<dbReference type="GO" id="GO:0006605">
    <property type="term" value="P:protein targeting"/>
    <property type="evidence" value="ECO:0007669"/>
    <property type="project" value="UniProtKB-UniRule"/>
</dbReference>
<reference evidence="14 15" key="1">
    <citation type="journal article" date="2014" name="Int. J. Syst. Evol. Microbiol.">
        <title>Celeribacter indicus sp. nov., a polycyclic aromatic hydrocarbon-degrading bacterium from deep-sea sediment and reclassification of Huaishuia halophila as Celeribacter halophilus comb. nov.</title>
        <authorList>
            <person name="Lai Q."/>
            <person name="Cao J."/>
            <person name="Yuan J."/>
            <person name="Li F."/>
            <person name="Shao Z."/>
        </authorList>
    </citation>
    <scope>NUCLEOTIDE SEQUENCE [LARGE SCALE GENOMIC DNA]</scope>
    <source>
        <strain evidence="14">P73</strain>
    </source>
</reference>
<dbReference type="PROSITE" id="PS00755">
    <property type="entry name" value="SECY_1"/>
    <property type="match status" value="1"/>
</dbReference>
<dbReference type="Gene3D" id="1.10.3370.10">
    <property type="entry name" value="SecY subunit domain"/>
    <property type="match status" value="1"/>
</dbReference>
<dbReference type="KEGG" id="cid:P73_0673"/>
<evidence type="ECO:0000256" key="6">
    <source>
        <dbReference type="ARBA" id="ARBA00022989"/>
    </source>
</evidence>
<dbReference type="InterPro" id="IPR002208">
    <property type="entry name" value="SecY/SEC61-alpha"/>
</dbReference>
<dbReference type="RefSeq" id="WP_174446900.1">
    <property type="nucleotide sequence ID" value="NZ_CP004393.1"/>
</dbReference>
<comment type="subcellular location">
    <subcellularLocation>
        <location evidence="10">Cell membrane</location>
        <topology evidence="10">Multi-pass membrane protein</topology>
    </subcellularLocation>
    <subcellularLocation>
        <location evidence="1 12">Membrane</location>
        <topology evidence="1 12">Multi-pass membrane protein</topology>
    </subcellularLocation>
</comment>
<dbReference type="PIRSF" id="PIRSF004557">
    <property type="entry name" value="SecY"/>
    <property type="match status" value="1"/>
</dbReference>
<dbReference type="GO" id="GO:0043952">
    <property type="term" value="P:protein transport by the Sec complex"/>
    <property type="evidence" value="ECO:0007669"/>
    <property type="project" value="UniProtKB-UniRule"/>
</dbReference>
<evidence type="ECO:0000256" key="4">
    <source>
        <dbReference type="ARBA" id="ARBA00022692"/>
    </source>
</evidence>
<evidence type="ECO:0000256" key="2">
    <source>
        <dbReference type="ARBA" id="ARBA00005751"/>
    </source>
</evidence>
<feature type="transmembrane region" description="Helical" evidence="10">
    <location>
        <begin position="274"/>
        <end position="296"/>
    </location>
</feature>